<reference evidence="2" key="1">
    <citation type="submission" date="2023-06" db="EMBL/GenBank/DDBJ databases">
        <title>Genome-scale phylogeny and comparative genomics of the fungal order Sordariales.</title>
        <authorList>
            <consortium name="Lawrence Berkeley National Laboratory"/>
            <person name="Hensen N."/>
            <person name="Bonometti L."/>
            <person name="Westerberg I."/>
            <person name="Brannstrom I.O."/>
            <person name="Guillou S."/>
            <person name="Cros-Aarteil S."/>
            <person name="Calhoun S."/>
            <person name="Haridas S."/>
            <person name="Kuo A."/>
            <person name="Mondo S."/>
            <person name="Pangilinan J."/>
            <person name="Riley R."/>
            <person name="Labutti K."/>
            <person name="Andreopoulos B."/>
            <person name="Lipzen A."/>
            <person name="Chen C."/>
            <person name="Yanf M."/>
            <person name="Daum C."/>
            <person name="Ng V."/>
            <person name="Clum A."/>
            <person name="Steindorff A."/>
            <person name="Ohm R."/>
            <person name="Martin F."/>
            <person name="Silar P."/>
            <person name="Natvig D."/>
            <person name="Lalanne C."/>
            <person name="Gautier V."/>
            <person name="Ament-Velasquez S.L."/>
            <person name="Kruys A."/>
            <person name="Hutchinson M.I."/>
            <person name="Powell A.J."/>
            <person name="Barry K."/>
            <person name="Miller A.N."/>
            <person name="Grigoriev I.V."/>
            <person name="Debuchy R."/>
            <person name="Gladieux P."/>
            <person name="Thoren M.H."/>
            <person name="Johannesson H."/>
        </authorList>
    </citation>
    <scope>NUCLEOTIDE SEQUENCE</scope>
    <source>
        <strain evidence="2">8032-3</strain>
    </source>
</reference>
<accession>A0AAJ0FLX0</accession>
<proteinExistence type="predicted"/>
<sequence length="678" mass="74751">MMDGEIAEDVKQPAGDVASPTPKPAEIAEISEAIDVPDHIQSEASPAPIDGPQGDETNNEDLTPPPDSPIVDDIMSPTTSIPVNTLQDEIVVGTKAHHSDAGKTSPIGVASDQEDIEMDEEADEQSDEQLVTSHYPKRKRASIFNDLSEDKIESSLVEEEQGRRLPKISRPARAHGVGGVKGVVLGYWRDSPVADEKDKHAVIGFIDVRDRLRTRIQPTNREGKNISIGYPLPPGPGGSWVTFERVAFDPHLVNLDHYQVKEYVKIRAETVGGAETSEEREMLNTEAVTEAIRRVQAHPPPETSVVPPVAYGPQIPEHAQMSNRPESKKRRLASGIGLPVTNTTASPTRNQQLENISRSRPTRILLGFWKKSSAESNADKHAVYGILGANDMFRVKLVRETRDGRTMLGNFPVGPGGLWIHWNEVEFEPHLQLLSRNDIKEYCRIRQAQMDEGESPSERGKNEIAAARDAQLRAPHKLQGRRDGPAGGAPPATPELILANDTDPEDNNTETSAPALAQAKLESEVHGPRLSRRENPSRARHSLPDVQLRAANRPLSVDRLERTNSLARREIARAEAVQMRADQRSASRGAATPAPAPLSATNKSLFQDNVQRLNKVWAAQEAHRLRDGAEDAKIYMGIKYERKQNGPFEGKLVSQGTIISIDGEDYVEYRVLTKPTFF</sequence>
<feature type="region of interest" description="Disordered" evidence="1">
    <location>
        <begin position="1"/>
        <end position="81"/>
    </location>
</feature>
<comment type="caution">
    <text evidence="2">The sequence shown here is derived from an EMBL/GenBank/DDBJ whole genome shotgun (WGS) entry which is preliminary data.</text>
</comment>
<name>A0AAJ0FLX0_9PEZI</name>
<evidence type="ECO:0000313" key="2">
    <source>
        <dbReference type="EMBL" id="KAK1772662.1"/>
    </source>
</evidence>
<keyword evidence="3" id="KW-1185">Reference proteome</keyword>
<dbReference type="AlphaFoldDB" id="A0AAJ0FLX0"/>
<feature type="compositionally biased region" description="Basic and acidic residues" evidence="1">
    <location>
        <begin position="521"/>
        <end position="537"/>
    </location>
</feature>
<protein>
    <submittedName>
        <fullName evidence="2">Uncharacterized protein</fullName>
    </submittedName>
</protein>
<evidence type="ECO:0000313" key="3">
    <source>
        <dbReference type="Proteomes" id="UP001244011"/>
    </source>
</evidence>
<dbReference type="RefSeq" id="XP_060288875.1">
    <property type="nucleotide sequence ID" value="XM_060423127.1"/>
</dbReference>
<feature type="region of interest" description="Disordered" evidence="1">
    <location>
        <begin position="476"/>
        <end position="546"/>
    </location>
</feature>
<gene>
    <name evidence="2" type="ORF">QBC33DRAFT_26465</name>
</gene>
<dbReference type="EMBL" id="MU838997">
    <property type="protein sequence ID" value="KAK1772662.1"/>
    <property type="molecule type" value="Genomic_DNA"/>
</dbReference>
<dbReference type="GeneID" id="85306314"/>
<evidence type="ECO:0000256" key="1">
    <source>
        <dbReference type="SAM" id="MobiDB-lite"/>
    </source>
</evidence>
<dbReference type="Proteomes" id="UP001244011">
    <property type="component" value="Unassembled WGS sequence"/>
</dbReference>
<feature type="region of interest" description="Disordered" evidence="1">
    <location>
        <begin position="580"/>
        <end position="601"/>
    </location>
</feature>
<organism evidence="2 3">
    <name type="scientific">Phialemonium atrogriseum</name>
    <dbReference type="NCBI Taxonomy" id="1093897"/>
    <lineage>
        <taxon>Eukaryota</taxon>
        <taxon>Fungi</taxon>
        <taxon>Dikarya</taxon>
        <taxon>Ascomycota</taxon>
        <taxon>Pezizomycotina</taxon>
        <taxon>Sordariomycetes</taxon>
        <taxon>Sordariomycetidae</taxon>
        <taxon>Cephalothecales</taxon>
        <taxon>Cephalothecaceae</taxon>
        <taxon>Phialemonium</taxon>
    </lineage>
</organism>